<dbReference type="AlphaFoldDB" id="A0AAV9VK87"/>
<protein>
    <submittedName>
        <fullName evidence="2">Uncharacterized protein</fullName>
    </submittedName>
</protein>
<feature type="transmembrane region" description="Helical" evidence="1">
    <location>
        <begin position="271"/>
        <end position="293"/>
    </location>
</feature>
<comment type="caution">
    <text evidence="2">The sequence shown here is derived from an EMBL/GenBank/DDBJ whole genome shotgun (WGS) entry which is preliminary data.</text>
</comment>
<dbReference type="Proteomes" id="UP001373714">
    <property type="component" value="Unassembled WGS sequence"/>
</dbReference>
<name>A0AAV9VK87_9PEZI</name>
<feature type="transmembrane region" description="Helical" evidence="1">
    <location>
        <begin position="191"/>
        <end position="213"/>
    </location>
</feature>
<keyword evidence="1" id="KW-1133">Transmembrane helix</keyword>
<feature type="transmembrane region" description="Helical" evidence="1">
    <location>
        <begin position="98"/>
        <end position="115"/>
    </location>
</feature>
<evidence type="ECO:0000313" key="2">
    <source>
        <dbReference type="EMBL" id="KAK6362380.1"/>
    </source>
</evidence>
<organism evidence="2 3">
    <name type="scientific">Orbilia blumenaviensis</name>
    <dbReference type="NCBI Taxonomy" id="1796055"/>
    <lineage>
        <taxon>Eukaryota</taxon>
        <taxon>Fungi</taxon>
        <taxon>Dikarya</taxon>
        <taxon>Ascomycota</taxon>
        <taxon>Pezizomycotina</taxon>
        <taxon>Orbiliomycetes</taxon>
        <taxon>Orbiliales</taxon>
        <taxon>Orbiliaceae</taxon>
        <taxon>Orbilia</taxon>
    </lineage>
</organism>
<keyword evidence="1" id="KW-0472">Membrane</keyword>
<reference evidence="2 3" key="1">
    <citation type="submission" date="2019-10" db="EMBL/GenBank/DDBJ databases">
        <authorList>
            <person name="Palmer J.M."/>
        </authorList>
    </citation>
    <scope>NUCLEOTIDE SEQUENCE [LARGE SCALE GENOMIC DNA]</scope>
    <source>
        <strain evidence="2 3">TWF730</strain>
    </source>
</reference>
<keyword evidence="1" id="KW-0812">Transmembrane</keyword>
<proteinExistence type="predicted"/>
<evidence type="ECO:0000313" key="3">
    <source>
        <dbReference type="Proteomes" id="UP001373714"/>
    </source>
</evidence>
<accession>A0AAV9VK87</accession>
<evidence type="ECO:0000256" key="1">
    <source>
        <dbReference type="SAM" id="Phobius"/>
    </source>
</evidence>
<dbReference type="EMBL" id="JAVHNS010000002">
    <property type="protein sequence ID" value="KAK6362380.1"/>
    <property type="molecule type" value="Genomic_DNA"/>
</dbReference>
<feature type="transmembrane region" description="Helical" evidence="1">
    <location>
        <begin position="314"/>
        <end position="334"/>
    </location>
</feature>
<sequence length="351" mass="38661">MSDFKSTKILSPATLAALSIPISTLCFLFFYLSLASFIFASAETIFGILQKDDHGASWWRRSRLVALTYAQMYLSQHFLHVHTLPVGNSRAELPEKNFWMASQTIAAGVVLFSVLKPQNTTGRLLIGRCYKIERPQLAQLVLTSVVTFNIHLIAGPLAAIFTGLAILICLDWRIVALFFESMAIWKASKGVQLAAFAWGVIHMGLAFGIIQAIHNFDQQEGLITLPLNDEENARSVTATAEEKSKGGAEDSLYPLPNVAEPPSGFLITNRLFIMLCALLILAGAVVATVFFGLEKFLLPNLLRRQDRMTAEGLVLSHMFTTETIAVALILILTVRELSGNWIVQSILHGLT</sequence>
<gene>
    <name evidence="2" type="ORF">TWF730_006070</name>
</gene>
<feature type="transmembrane region" description="Helical" evidence="1">
    <location>
        <begin position="20"/>
        <end position="49"/>
    </location>
</feature>
<keyword evidence="3" id="KW-1185">Reference proteome</keyword>